<gene>
    <name evidence="1" type="ORF">MiSe_69690</name>
</gene>
<dbReference type="Pfam" id="PF16277">
    <property type="entry name" value="DUF4926"/>
    <property type="match status" value="1"/>
</dbReference>
<name>A0AAV3XJU3_9CYAN</name>
<dbReference type="RefSeq" id="WP_226589275.1">
    <property type="nucleotide sequence ID" value="NZ_BLAY01000150.1"/>
</dbReference>
<proteinExistence type="predicted"/>
<accession>A0AAV3XJU3</accession>
<organism evidence="1 2">
    <name type="scientific">Microseira wollei NIES-4236</name>
    <dbReference type="NCBI Taxonomy" id="2530354"/>
    <lineage>
        <taxon>Bacteria</taxon>
        <taxon>Bacillati</taxon>
        <taxon>Cyanobacteriota</taxon>
        <taxon>Cyanophyceae</taxon>
        <taxon>Oscillatoriophycideae</taxon>
        <taxon>Aerosakkonematales</taxon>
        <taxon>Aerosakkonemataceae</taxon>
        <taxon>Microseira</taxon>
    </lineage>
</organism>
<reference evidence="1" key="1">
    <citation type="submission" date="2019-10" db="EMBL/GenBank/DDBJ databases">
        <title>Draft genome sequece of Microseira wollei NIES-4236.</title>
        <authorList>
            <person name="Yamaguchi H."/>
            <person name="Suzuki S."/>
            <person name="Kawachi M."/>
        </authorList>
    </citation>
    <scope>NUCLEOTIDE SEQUENCE</scope>
    <source>
        <strain evidence="1">NIES-4236</strain>
    </source>
</reference>
<dbReference type="AlphaFoldDB" id="A0AAV3XJU3"/>
<dbReference type="EMBL" id="BLAY01000150">
    <property type="protein sequence ID" value="GET42155.1"/>
    <property type="molecule type" value="Genomic_DNA"/>
</dbReference>
<dbReference type="Proteomes" id="UP001050975">
    <property type="component" value="Unassembled WGS sequence"/>
</dbReference>
<keyword evidence="2" id="KW-1185">Reference proteome</keyword>
<evidence type="ECO:0000313" key="1">
    <source>
        <dbReference type="EMBL" id="GET42155.1"/>
    </source>
</evidence>
<sequence length="93" mass="10331">MNPAKLFDQIALLKPISTEQLKLIEADFVTVDALPIGLVGTSVEIYSSDEQLSYLIEFSDSEGCEYAMAILKIEDFIVLHHELTNPFTKLAIA</sequence>
<comment type="caution">
    <text evidence="1">The sequence shown here is derived from an EMBL/GenBank/DDBJ whole genome shotgun (WGS) entry which is preliminary data.</text>
</comment>
<evidence type="ECO:0008006" key="3">
    <source>
        <dbReference type="Google" id="ProtNLM"/>
    </source>
</evidence>
<dbReference type="InterPro" id="IPR032568">
    <property type="entry name" value="DUF4926"/>
</dbReference>
<protein>
    <recommendedName>
        <fullName evidence="3">DUF4926 domain-containing protein</fullName>
    </recommendedName>
</protein>
<evidence type="ECO:0000313" key="2">
    <source>
        <dbReference type="Proteomes" id="UP001050975"/>
    </source>
</evidence>